<dbReference type="GO" id="GO:0006364">
    <property type="term" value="P:rRNA processing"/>
    <property type="evidence" value="ECO:0000318"/>
    <property type="project" value="GO_Central"/>
</dbReference>
<keyword evidence="10" id="KW-1185">Reference proteome</keyword>
<dbReference type="ExpressionAtlas" id="A0A2K2BM96">
    <property type="expression patterns" value="baseline and differential"/>
</dbReference>
<keyword evidence="5" id="KW-0539">Nucleus</keyword>
<dbReference type="InParanoid" id="A0A2K2BM96"/>
<dbReference type="SUPFAM" id="SSF50978">
    <property type="entry name" value="WD40 repeat-like"/>
    <property type="match status" value="1"/>
</dbReference>
<dbReference type="CDD" id="cd00200">
    <property type="entry name" value="WD40"/>
    <property type="match status" value="1"/>
</dbReference>
<dbReference type="PANTHER" id="PTHR19924:SF26">
    <property type="entry name" value="U3 SMALL NUCLEOLAR RNA-ASSOCIATED PROTEIN 15 HOMOLOG"/>
    <property type="match status" value="1"/>
</dbReference>
<organism evidence="9 10">
    <name type="scientific">Populus trichocarpa</name>
    <name type="common">Western balsam poplar</name>
    <name type="synonym">Populus balsamifera subsp. trichocarpa</name>
    <dbReference type="NCBI Taxonomy" id="3694"/>
    <lineage>
        <taxon>Eukaryota</taxon>
        <taxon>Viridiplantae</taxon>
        <taxon>Streptophyta</taxon>
        <taxon>Embryophyta</taxon>
        <taxon>Tracheophyta</taxon>
        <taxon>Spermatophyta</taxon>
        <taxon>Magnoliopsida</taxon>
        <taxon>eudicotyledons</taxon>
        <taxon>Gunneridae</taxon>
        <taxon>Pentapetalae</taxon>
        <taxon>rosids</taxon>
        <taxon>fabids</taxon>
        <taxon>Malpighiales</taxon>
        <taxon>Salicaceae</taxon>
        <taxon>Saliceae</taxon>
        <taxon>Populus</taxon>
    </lineage>
</organism>
<accession>A0A2K2BM96</accession>
<dbReference type="AlphaFoldDB" id="A0A2K2BM96"/>
<dbReference type="GO" id="GO:0005730">
    <property type="term" value="C:nucleolus"/>
    <property type="evidence" value="ECO:0000318"/>
    <property type="project" value="GO_Central"/>
</dbReference>
<dbReference type="EMBL" id="CM009291">
    <property type="protein sequence ID" value="PNT50906.1"/>
    <property type="molecule type" value="Genomic_DNA"/>
</dbReference>
<dbReference type="PROSITE" id="PS50294">
    <property type="entry name" value="WD_REPEATS_REGION"/>
    <property type="match status" value="1"/>
</dbReference>
<name>A0A2K2BM96_POPTR</name>
<evidence type="ECO:0000256" key="5">
    <source>
        <dbReference type="ARBA" id="ARBA00023242"/>
    </source>
</evidence>
<dbReference type="SMART" id="SM00320">
    <property type="entry name" value="WD40"/>
    <property type="match status" value="5"/>
</dbReference>
<gene>
    <name evidence="9" type="ORF">POPTR_002G213500</name>
</gene>
<comment type="subcellular location">
    <subcellularLocation>
        <location evidence="1">Nucleus</location>
        <location evidence="1">Nucleolus</location>
    </subcellularLocation>
</comment>
<protein>
    <recommendedName>
        <fullName evidence="8">U3 small nucleolar RNA-associated protein 15 C-terminal domain-containing protein</fullName>
    </recommendedName>
</protein>
<reference evidence="9 10" key="1">
    <citation type="journal article" date="2006" name="Science">
        <title>The genome of black cottonwood, Populus trichocarpa (Torr. &amp; Gray).</title>
        <authorList>
            <person name="Tuskan G.A."/>
            <person name="Difazio S."/>
            <person name="Jansson S."/>
            <person name="Bohlmann J."/>
            <person name="Grigoriev I."/>
            <person name="Hellsten U."/>
            <person name="Putnam N."/>
            <person name="Ralph S."/>
            <person name="Rombauts S."/>
            <person name="Salamov A."/>
            <person name="Schein J."/>
            <person name="Sterck L."/>
            <person name="Aerts A."/>
            <person name="Bhalerao R.R."/>
            <person name="Bhalerao R.P."/>
            <person name="Blaudez D."/>
            <person name="Boerjan W."/>
            <person name="Brun A."/>
            <person name="Brunner A."/>
            <person name="Busov V."/>
            <person name="Campbell M."/>
            <person name="Carlson J."/>
            <person name="Chalot M."/>
            <person name="Chapman J."/>
            <person name="Chen G.L."/>
            <person name="Cooper D."/>
            <person name="Coutinho P.M."/>
            <person name="Couturier J."/>
            <person name="Covert S."/>
            <person name="Cronk Q."/>
            <person name="Cunningham R."/>
            <person name="Davis J."/>
            <person name="Degroeve S."/>
            <person name="Dejardin A."/>
            <person name="Depamphilis C."/>
            <person name="Detter J."/>
            <person name="Dirks B."/>
            <person name="Dubchak I."/>
            <person name="Duplessis S."/>
            <person name="Ehlting J."/>
            <person name="Ellis B."/>
            <person name="Gendler K."/>
            <person name="Goodstein D."/>
            <person name="Gribskov M."/>
            <person name="Grimwood J."/>
            <person name="Groover A."/>
            <person name="Gunter L."/>
            <person name="Hamberger B."/>
            <person name="Heinze B."/>
            <person name="Helariutta Y."/>
            <person name="Henrissat B."/>
            <person name="Holligan D."/>
            <person name="Holt R."/>
            <person name="Huang W."/>
            <person name="Islam-Faridi N."/>
            <person name="Jones S."/>
            <person name="Jones-Rhoades M."/>
            <person name="Jorgensen R."/>
            <person name="Joshi C."/>
            <person name="Kangasjarvi J."/>
            <person name="Karlsson J."/>
            <person name="Kelleher C."/>
            <person name="Kirkpatrick R."/>
            <person name="Kirst M."/>
            <person name="Kohler A."/>
            <person name="Kalluri U."/>
            <person name="Larimer F."/>
            <person name="Leebens-Mack J."/>
            <person name="Leple J.C."/>
            <person name="Locascio P."/>
            <person name="Lou Y."/>
            <person name="Lucas S."/>
            <person name="Martin F."/>
            <person name="Montanini B."/>
            <person name="Napoli C."/>
            <person name="Nelson D.R."/>
            <person name="Nelson C."/>
            <person name="Nieminen K."/>
            <person name="Nilsson O."/>
            <person name="Pereda V."/>
            <person name="Peter G."/>
            <person name="Philippe R."/>
            <person name="Pilate G."/>
            <person name="Poliakov A."/>
            <person name="Razumovskaya J."/>
            <person name="Richardson P."/>
            <person name="Rinaldi C."/>
            <person name="Ritland K."/>
            <person name="Rouze P."/>
            <person name="Ryaboy D."/>
            <person name="Schmutz J."/>
            <person name="Schrader J."/>
            <person name="Segerman B."/>
            <person name="Shin H."/>
            <person name="Siddiqui A."/>
            <person name="Sterky F."/>
            <person name="Terry A."/>
            <person name="Tsai C.J."/>
            <person name="Uberbacher E."/>
            <person name="Unneberg P."/>
            <person name="Vahala J."/>
            <person name="Wall K."/>
            <person name="Wessler S."/>
            <person name="Yang G."/>
            <person name="Yin T."/>
            <person name="Douglas C."/>
            <person name="Marra M."/>
            <person name="Sandberg G."/>
            <person name="Van de Peer Y."/>
            <person name="Rokhsar D."/>
        </authorList>
    </citation>
    <scope>NUCLEOTIDE SEQUENCE [LARGE SCALE GENOMIC DNA]</scope>
    <source>
        <strain evidence="10">cv. Nisqually</strain>
    </source>
</reference>
<dbReference type="Pfam" id="PF09384">
    <property type="entry name" value="UTP15_C"/>
    <property type="match status" value="1"/>
</dbReference>
<proteinExistence type="predicted"/>
<dbReference type="FunFam" id="2.130.10.10:FF:001192">
    <property type="entry name" value="Protein SLOW WALKER 1"/>
    <property type="match status" value="1"/>
</dbReference>
<dbReference type="InterPro" id="IPR018983">
    <property type="entry name" value="U3_snoRNA-assocProt_15_C"/>
</dbReference>
<evidence type="ECO:0000313" key="10">
    <source>
        <dbReference type="Proteomes" id="UP000006729"/>
    </source>
</evidence>
<dbReference type="Proteomes" id="UP000006729">
    <property type="component" value="Chromosome 2"/>
</dbReference>
<keyword evidence="4" id="KW-0677">Repeat</keyword>
<dbReference type="FunCoup" id="A0A2K2BM96">
    <property type="interactions" value="3792"/>
</dbReference>
<feature type="repeat" description="WD" evidence="6">
    <location>
        <begin position="174"/>
        <end position="216"/>
    </location>
</feature>
<sequence>MADLLVEQPREITISKTFPTKPKLKPKAKTPSKTPESKYWSSFKSHQISNLISSIPSIDFSPISPHQFAATNSASLTLFSSQTLSPTSTISFSDVVTSCSFRCDGSLIAASDLSGLIRVFDVKTRTPLRRLKSHTRPVRFVKYPLLDKLHLVSGGDDSVVKYWDVAGESVVSDLYGHRDYARCGDCSPINGEIFVTGSYDHTVKLWDVRVDSKESVIEVNHGKPVEDVIFLPSGGMVATAGGNSLKIWDLIGGGKMVYSMESHNKTVTSICVGKVGKESGEEALQYRILSVALDGYMKVFDYAKMKVTHSMRFPAPLMSIGFSPDCMTRVIGSSNGIIFAGRRKGKEDVGESKSGNFWALGSVEEPQRRALRPTYFRYFHRSQGEKPNEGDHLIMRPKKVKLSEHDKLLKKFRHKEALVSVLSGKNPENVVAVMEEMVARRKLLKCVVNLDEEELGLLLGFLHKHSTMPRHSGLLMGLTKKVLEMRADDIRASDALKSHIRNLKRSVEEEIRIQHSLQEIQVTRDGVYPFCIECLSRHISAGEVTKKPCFILNLILKVLSVMELPNFFVWL</sequence>
<keyword evidence="3 6" id="KW-0853">WD repeat</keyword>
<feature type="repeat" description="WD" evidence="6">
    <location>
        <begin position="131"/>
        <end position="173"/>
    </location>
</feature>
<dbReference type="InterPro" id="IPR001680">
    <property type="entry name" value="WD40_rpt"/>
</dbReference>
<dbReference type="PRINTS" id="PR00320">
    <property type="entry name" value="GPROTEINBRPT"/>
</dbReference>
<keyword evidence="2" id="KW-0698">rRNA processing</keyword>
<evidence type="ECO:0000256" key="2">
    <source>
        <dbReference type="ARBA" id="ARBA00022552"/>
    </source>
</evidence>
<evidence type="ECO:0000256" key="6">
    <source>
        <dbReference type="PROSITE-ProRule" id="PRU00221"/>
    </source>
</evidence>
<dbReference type="InterPro" id="IPR036322">
    <property type="entry name" value="WD40_repeat_dom_sf"/>
</dbReference>
<dbReference type="STRING" id="3694.A0A2K2BM96"/>
<feature type="domain" description="U3 small nucleolar RNA-associated protein 15 C-terminal" evidence="8">
    <location>
        <begin position="386"/>
        <end position="521"/>
    </location>
</feature>
<dbReference type="Pfam" id="PF00400">
    <property type="entry name" value="WD40"/>
    <property type="match status" value="4"/>
</dbReference>
<evidence type="ECO:0000256" key="3">
    <source>
        <dbReference type="ARBA" id="ARBA00022574"/>
    </source>
</evidence>
<evidence type="ECO:0000256" key="1">
    <source>
        <dbReference type="ARBA" id="ARBA00004604"/>
    </source>
</evidence>
<dbReference type="Gene3D" id="2.130.10.10">
    <property type="entry name" value="YVTN repeat-like/Quinoprotein amine dehydrogenase"/>
    <property type="match status" value="2"/>
</dbReference>
<evidence type="ECO:0000259" key="8">
    <source>
        <dbReference type="Pfam" id="PF09384"/>
    </source>
</evidence>
<dbReference type="PANTHER" id="PTHR19924">
    <property type="entry name" value="UTP15 U3 SMALL NUCLEOLAR RNA-ASSOCIATED PROTEIN 15 FAMILY MEMBER"/>
    <property type="match status" value="1"/>
</dbReference>
<dbReference type="GO" id="GO:0045943">
    <property type="term" value="P:positive regulation of transcription by RNA polymerase I"/>
    <property type="evidence" value="ECO:0000318"/>
    <property type="project" value="GO_Central"/>
</dbReference>
<evidence type="ECO:0000313" key="9">
    <source>
        <dbReference type="EMBL" id="PNT50906.1"/>
    </source>
</evidence>
<evidence type="ECO:0000256" key="7">
    <source>
        <dbReference type="SAM" id="MobiDB-lite"/>
    </source>
</evidence>
<dbReference type="InterPro" id="IPR020472">
    <property type="entry name" value="WD40_PAC1"/>
</dbReference>
<feature type="region of interest" description="Disordered" evidence="7">
    <location>
        <begin position="18"/>
        <end position="37"/>
    </location>
</feature>
<dbReference type="FunFam" id="2.130.10.10:FF:002007">
    <property type="entry name" value="Protein SLOW WALKER 1"/>
    <property type="match status" value="1"/>
</dbReference>
<dbReference type="InterPro" id="IPR015943">
    <property type="entry name" value="WD40/YVTN_repeat-like_dom_sf"/>
</dbReference>
<evidence type="ECO:0000256" key="4">
    <source>
        <dbReference type="ARBA" id="ARBA00022737"/>
    </source>
</evidence>
<dbReference type="PROSITE" id="PS50082">
    <property type="entry name" value="WD_REPEATS_2"/>
    <property type="match status" value="2"/>
</dbReference>